<dbReference type="RefSeq" id="WP_144747712.1">
    <property type="nucleotide sequence ID" value="NZ_VMNW02000036.1"/>
</dbReference>
<accession>A0A5N0UXT1</accession>
<dbReference type="NCBIfam" id="NF045629">
    <property type="entry name" value="monooxsub_HsaA"/>
    <property type="match status" value="1"/>
</dbReference>
<keyword evidence="18" id="KW-1185">Reference proteome</keyword>
<dbReference type="Pfam" id="PF02771">
    <property type="entry name" value="Acyl-CoA_dh_N"/>
    <property type="match status" value="1"/>
</dbReference>
<evidence type="ECO:0000256" key="13">
    <source>
        <dbReference type="ARBA" id="ARBA00082428"/>
    </source>
</evidence>
<evidence type="ECO:0000313" key="18">
    <source>
        <dbReference type="Proteomes" id="UP000319769"/>
    </source>
</evidence>
<dbReference type="Pfam" id="PF08028">
    <property type="entry name" value="Acyl-CoA_dh_2"/>
    <property type="match status" value="1"/>
</dbReference>
<dbReference type="GO" id="GO:0033539">
    <property type="term" value="P:fatty acid beta-oxidation using acyl-CoA dehydrogenase"/>
    <property type="evidence" value="ECO:0007669"/>
    <property type="project" value="TreeGrafter"/>
</dbReference>
<dbReference type="InterPro" id="IPR013786">
    <property type="entry name" value="AcylCoA_DH/ox_N"/>
</dbReference>
<organism evidence="17 18">
    <name type="scientific">Amycolatopsis acidicola</name>
    <dbReference type="NCBI Taxonomy" id="2596893"/>
    <lineage>
        <taxon>Bacteria</taxon>
        <taxon>Bacillati</taxon>
        <taxon>Actinomycetota</taxon>
        <taxon>Actinomycetes</taxon>
        <taxon>Pseudonocardiales</taxon>
        <taxon>Pseudonocardiaceae</taxon>
        <taxon>Amycolatopsis</taxon>
    </lineage>
</organism>
<keyword evidence="6 17" id="KW-0503">Monooxygenase</keyword>
<feature type="domain" description="Acyl-CoA dehydrogenase/oxidase N-terminal" evidence="15">
    <location>
        <begin position="20"/>
        <end position="85"/>
    </location>
</feature>
<evidence type="ECO:0000256" key="2">
    <source>
        <dbReference type="ARBA" id="ARBA00022630"/>
    </source>
</evidence>
<evidence type="ECO:0000256" key="4">
    <source>
        <dbReference type="ARBA" id="ARBA00022963"/>
    </source>
</evidence>
<sequence length="391" mass="43118">MSEQDTQAVIAGVDELLPVLRERAQETEDKRRIPDESIKSLQEVGFFKLLQPKPYGGYEADPVTFYTAVKKIASACGSTGWVASILGVHPWHLGLFEAQAQQDVWGDNVDTLVSSSYAPMGKATVVDGGYRLSGRWSFSSGCDHGTWVLLGGPAFKDDKPVDFCTYLLPISDYTIVDVWDTVGLRGTGSNDIVVEDVFIPQHRALSFMLTSKCKTPGQEVNPGPLYRLPYGSVHPSTITAPIIGMAQGAYDAHVEHQRKRVRAAYAGEQSKEDPFAKVRIAEAASEIDAAWLQLTHNIDELYQLACKGEKLPFDTRLRVRRDQVRGTERAIGAVDRLFENSGGRALKMGTPIQRFWRDAHAGRVHAANDPERAYTMFGTGEFGLPVENAMV</sequence>
<dbReference type="InterPro" id="IPR036250">
    <property type="entry name" value="AcylCo_DH-like_C"/>
</dbReference>
<evidence type="ECO:0000256" key="9">
    <source>
        <dbReference type="ARBA" id="ARBA00049661"/>
    </source>
</evidence>
<evidence type="ECO:0000256" key="11">
    <source>
        <dbReference type="ARBA" id="ARBA00066424"/>
    </source>
</evidence>
<dbReference type="InterPro" id="IPR013107">
    <property type="entry name" value="Acyl-CoA_DH_C"/>
</dbReference>
<keyword evidence="4" id="KW-0442">Lipid degradation</keyword>
<gene>
    <name evidence="17" type="ORF">FPZ12_023245</name>
</gene>
<comment type="pathway">
    <text evidence="10">Steroid biosynthesis.</text>
</comment>
<evidence type="ECO:0000256" key="10">
    <source>
        <dbReference type="ARBA" id="ARBA00060577"/>
    </source>
</evidence>
<evidence type="ECO:0000256" key="7">
    <source>
        <dbReference type="ARBA" id="ARBA00023098"/>
    </source>
</evidence>
<dbReference type="PANTHER" id="PTHR48083">
    <property type="entry name" value="MEDIUM-CHAIN SPECIFIC ACYL-COA DEHYDROGENASE, MITOCHONDRIAL-RELATED"/>
    <property type="match status" value="1"/>
</dbReference>
<keyword evidence="8" id="KW-0753">Steroid metabolism</keyword>
<evidence type="ECO:0000256" key="5">
    <source>
        <dbReference type="ARBA" id="ARBA00023002"/>
    </source>
</evidence>
<dbReference type="InterPro" id="IPR050741">
    <property type="entry name" value="Acyl-CoA_dehydrogenase"/>
</dbReference>
<evidence type="ECO:0000256" key="12">
    <source>
        <dbReference type="ARBA" id="ARBA00068484"/>
    </source>
</evidence>
<dbReference type="EC" id="1.14.14.12" evidence="11"/>
<name>A0A5N0UXT1_9PSEU</name>
<evidence type="ECO:0000256" key="14">
    <source>
        <dbReference type="ARBA" id="ARBA00083879"/>
    </source>
</evidence>
<dbReference type="GO" id="GO:0050660">
    <property type="term" value="F:flavin adenine dinucleotide binding"/>
    <property type="evidence" value="ECO:0007669"/>
    <property type="project" value="InterPro"/>
</dbReference>
<dbReference type="InterPro" id="IPR054617">
    <property type="entry name" value="HsaA"/>
</dbReference>
<evidence type="ECO:0000313" key="17">
    <source>
        <dbReference type="EMBL" id="KAA9158256.1"/>
    </source>
</evidence>
<comment type="pathway">
    <text evidence="1">Lipid metabolism; steroid biosynthesis.</text>
</comment>
<evidence type="ECO:0000256" key="3">
    <source>
        <dbReference type="ARBA" id="ARBA00022797"/>
    </source>
</evidence>
<keyword evidence="2" id="KW-0285">Flavoprotein</keyword>
<evidence type="ECO:0000259" key="15">
    <source>
        <dbReference type="Pfam" id="PF02771"/>
    </source>
</evidence>
<dbReference type="OrthoDB" id="3402961at2"/>
<dbReference type="InterPro" id="IPR009100">
    <property type="entry name" value="AcylCoA_DH/oxidase_NM_dom_sf"/>
</dbReference>
<evidence type="ECO:0000256" key="1">
    <source>
        <dbReference type="ARBA" id="ARBA00005202"/>
    </source>
</evidence>
<dbReference type="Gene3D" id="2.40.110.10">
    <property type="entry name" value="Butyryl-CoA Dehydrogenase, subunit A, domain 2"/>
    <property type="match status" value="1"/>
</dbReference>
<keyword evidence="5" id="KW-0560">Oxidoreductase</keyword>
<evidence type="ECO:0000256" key="8">
    <source>
        <dbReference type="ARBA" id="ARBA00023221"/>
    </source>
</evidence>
<dbReference type="InterPro" id="IPR046373">
    <property type="entry name" value="Acyl-CoA_Oxase/DH_mid-dom_sf"/>
</dbReference>
<dbReference type="Proteomes" id="UP000319769">
    <property type="component" value="Unassembled WGS sequence"/>
</dbReference>
<keyword evidence="3" id="KW-0058">Aromatic hydrocarbons catabolism</keyword>
<dbReference type="AlphaFoldDB" id="A0A5N0UXT1"/>
<feature type="domain" description="Acyl-CoA dehydrogenase C-terminal" evidence="16">
    <location>
        <begin position="237"/>
        <end position="369"/>
    </location>
</feature>
<dbReference type="Gene3D" id="1.20.140.10">
    <property type="entry name" value="Butyryl-CoA Dehydrogenase, subunit A, domain 3"/>
    <property type="match status" value="1"/>
</dbReference>
<comment type="caution">
    <text evidence="17">The sequence shown here is derived from an EMBL/GenBank/DDBJ whole genome shotgun (WGS) entry which is preliminary data.</text>
</comment>
<dbReference type="GO" id="GO:0003995">
    <property type="term" value="F:acyl-CoA dehydrogenase activity"/>
    <property type="evidence" value="ECO:0007669"/>
    <property type="project" value="TreeGrafter"/>
</dbReference>
<dbReference type="GO" id="GO:0036383">
    <property type="term" value="F:3-hydroxy-9,10-secoandrosta-1,3,5(10)-triene-9,17-dione monooxygenase activity"/>
    <property type="evidence" value="ECO:0007669"/>
    <property type="project" value="UniProtKB-EC"/>
</dbReference>
<dbReference type="Gene3D" id="1.10.540.10">
    <property type="entry name" value="Acyl-CoA dehydrogenase/oxidase, N-terminal domain"/>
    <property type="match status" value="1"/>
</dbReference>
<proteinExistence type="inferred from homology"/>
<protein>
    <recommendedName>
        <fullName evidence="12">Flavin-dependent monooxygenase, oxygenase subunit HsaA</fullName>
        <ecNumber evidence="11">1.14.14.12</ecNumber>
    </recommendedName>
    <alternativeName>
        <fullName evidence="14">3-hydroxy-9,10-secoandrosta-1,3,5(10)-triene-9,17-dione 4-hydroxylase, oxygenase subunit</fullName>
    </alternativeName>
    <alternativeName>
        <fullName evidence="13">3-hydroxy-9,10-secoandrosta-1,3,5(10)-triene-9,17-dione monooxygenase</fullName>
    </alternativeName>
</protein>
<dbReference type="GO" id="GO:0008202">
    <property type="term" value="P:steroid metabolic process"/>
    <property type="evidence" value="ECO:0007669"/>
    <property type="project" value="UniProtKB-KW"/>
</dbReference>
<keyword evidence="7" id="KW-0443">Lipid metabolism</keyword>
<dbReference type="CDD" id="cd01159">
    <property type="entry name" value="NcnH"/>
    <property type="match status" value="1"/>
</dbReference>
<evidence type="ECO:0000256" key="6">
    <source>
        <dbReference type="ARBA" id="ARBA00023033"/>
    </source>
</evidence>
<reference evidence="17" key="1">
    <citation type="submission" date="2019-09" db="EMBL/GenBank/DDBJ databases">
        <authorList>
            <person name="Teo W.F.A."/>
            <person name="Duangmal K."/>
        </authorList>
    </citation>
    <scope>NUCLEOTIDE SEQUENCE [LARGE SCALE GENOMIC DNA]</scope>
    <source>
        <strain evidence="17">K81G1</strain>
    </source>
</reference>
<comment type="similarity">
    <text evidence="9">Belongs to the HpaH/HsaA monooxygenase family.</text>
</comment>
<dbReference type="PIRSF" id="PIRSF016578">
    <property type="entry name" value="HsaA"/>
    <property type="match status" value="1"/>
</dbReference>
<dbReference type="SUPFAM" id="SSF47203">
    <property type="entry name" value="Acyl-CoA dehydrogenase C-terminal domain-like"/>
    <property type="match status" value="1"/>
</dbReference>
<dbReference type="FunFam" id="2.40.110.10:FF:000021">
    <property type="entry name" value="Flavin-dependent monooxygenase, oxygenase subunit"/>
    <property type="match status" value="1"/>
</dbReference>
<dbReference type="SUPFAM" id="SSF56645">
    <property type="entry name" value="Acyl-CoA dehydrogenase NM domain-like"/>
    <property type="match status" value="1"/>
</dbReference>
<dbReference type="PANTHER" id="PTHR48083:SF19">
    <property type="entry name" value="FLAVIN-DEPENDENT MONOOXYGENASE, OXYGENASE SUBUNIT HSAA"/>
    <property type="match status" value="1"/>
</dbReference>
<evidence type="ECO:0000259" key="16">
    <source>
        <dbReference type="Pfam" id="PF08028"/>
    </source>
</evidence>
<dbReference type="EMBL" id="VMNW02000036">
    <property type="protein sequence ID" value="KAA9158256.1"/>
    <property type="molecule type" value="Genomic_DNA"/>
</dbReference>
<dbReference type="InterPro" id="IPR037069">
    <property type="entry name" value="AcylCoA_DH/ox_N_sf"/>
</dbReference>
<dbReference type="GO" id="GO:0005737">
    <property type="term" value="C:cytoplasm"/>
    <property type="evidence" value="ECO:0007669"/>
    <property type="project" value="TreeGrafter"/>
</dbReference>